<name>A0A915JRM1_ROMCU</name>
<proteinExistence type="predicted"/>
<dbReference type="WBParaSite" id="nRc.2.0.1.t28763-RA">
    <property type="protein sequence ID" value="nRc.2.0.1.t28763-RA"/>
    <property type="gene ID" value="nRc.2.0.1.g28763"/>
</dbReference>
<protein>
    <submittedName>
        <fullName evidence="2">Uncharacterized protein</fullName>
    </submittedName>
</protein>
<accession>A0A915JRM1</accession>
<keyword evidence="1" id="KW-1185">Reference proteome</keyword>
<sequence length="80" mass="9186">MSVNSSPTPWECLLKSAREKMIEQENDTINLIVYMQISKVVLLFSYNNMSSCPPPSIALQQKQITIFMKMDQLAREVDFA</sequence>
<dbReference type="AlphaFoldDB" id="A0A915JRM1"/>
<dbReference type="Proteomes" id="UP000887565">
    <property type="component" value="Unplaced"/>
</dbReference>
<evidence type="ECO:0000313" key="1">
    <source>
        <dbReference type="Proteomes" id="UP000887565"/>
    </source>
</evidence>
<evidence type="ECO:0000313" key="2">
    <source>
        <dbReference type="WBParaSite" id="nRc.2.0.1.t28763-RA"/>
    </source>
</evidence>
<reference evidence="2" key="1">
    <citation type="submission" date="2022-11" db="UniProtKB">
        <authorList>
            <consortium name="WormBaseParasite"/>
        </authorList>
    </citation>
    <scope>IDENTIFICATION</scope>
</reference>
<organism evidence="1 2">
    <name type="scientific">Romanomermis culicivorax</name>
    <name type="common">Nematode worm</name>
    <dbReference type="NCBI Taxonomy" id="13658"/>
    <lineage>
        <taxon>Eukaryota</taxon>
        <taxon>Metazoa</taxon>
        <taxon>Ecdysozoa</taxon>
        <taxon>Nematoda</taxon>
        <taxon>Enoplea</taxon>
        <taxon>Dorylaimia</taxon>
        <taxon>Mermithida</taxon>
        <taxon>Mermithoidea</taxon>
        <taxon>Mermithidae</taxon>
        <taxon>Romanomermis</taxon>
    </lineage>
</organism>